<feature type="active site" description="Proton donor" evidence="4">
    <location>
        <position position="308"/>
    </location>
</feature>
<evidence type="ECO:0000256" key="3">
    <source>
        <dbReference type="ARBA" id="ARBA00023295"/>
    </source>
</evidence>
<evidence type="ECO:0000256" key="4">
    <source>
        <dbReference type="PIRSR" id="PIRSR600514-1"/>
    </source>
</evidence>
<dbReference type="InterPro" id="IPR013783">
    <property type="entry name" value="Ig-like_fold"/>
</dbReference>
<dbReference type="SUPFAM" id="SSF51011">
    <property type="entry name" value="Glycosyl hydrolase domain"/>
    <property type="match status" value="1"/>
</dbReference>
<feature type="domain" description="Glycosyl hydrolases family 39 N-terminal catalytic" evidence="5">
    <location>
        <begin position="145"/>
        <end position="588"/>
    </location>
</feature>
<keyword evidence="2" id="KW-0378">Hydrolase</keyword>
<reference evidence="6 7" key="1">
    <citation type="submission" date="2018-09" db="EMBL/GenBank/DDBJ databases">
        <title>Micromonospora sp. nov. MS1-9, isolated from a root of Musa sp.</title>
        <authorList>
            <person name="Kuncharoen N."/>
            <person name="Kudo T."/>
            <person name="Ohkuma M."/>
            <person name="Yuki M."/>
            <person name="Tanasupawat S."/>
        </authorList>
    </citation>
    <scope>NUCLEOTIDE SEQUENCE [LARGE SCALE GENOMIC DNA]</scope>
    <source>
        <strain evidence="6 7">MS1-9</strain>
    </source>
</reference>
<sequence>MTSTSDHPPADARSDWEARIALRSDETGTTDGTPVLAPPPGLTALAGVGHVRLAWSPVPGAVGYLVHRAPVADGVVSGELTPVDHLGGDVLSVPDTWYVDTTGELGRPYAYAVAAVPEVTVTGPLCTPVTCASLPLTDSAPTVELAVDAAATGASLPRPWQPMIGSERLSQLLCTDTSGGREIGAELLAALRRIRDEVGVETVRAHSILHDDLGVYREVDGVPVLDFTGVDRVYDLLLATGLRPVVEIGFMPRDLASDPERTVFQYRGVISPPKDWDRWAELVRALVAHLLDRYGEEVLGWDFEVWNEANLEVFWSGTRDEWMRLYDVTARAVKDVDPRIPVGGPSSAAAGWVDALLGHARRSGAPVDFVSTHTYGSPPLDLRPTLARFGFPEARILWTEWGVTPTHFHPVNDGTSAATFLLSGMRSAAGRVDALSYWVASDHFEELGRPPRLLHGGFGLITVGGIAKPRYHALRMLSRLGETELPVRAGGDGAEGLVQSWASRRADGGLAILVWAHTLDQSKRDGDAALARRLRLVVEGAAGRTVTVTRLDREHGDITTLAGRLGITDWPADEQWDALRAVDELATEKVESGTEGGAAVLELHLPQPGAVLIEVAGG</sequence>
<dbReference type="GO" id="GO:0004553">
    <property type="term" value="F:hydrolase activity, hydrolyzing O-glycosyl compounds"/>
    <property type="evidence" value="ECO:0007669"/>
    <property type="project" value="InterPro"/>
</dbReference>
<dbReference type="Gene3D" id="2.60.40.10">
    <property type="entry name" value="Immunoglobulins"/>
    <property type="match status" value="1"/>
</dbReference>
<name>A0A3A9YH97_9ACTN</name>
<dbReference type="InterPro" id="IPR000514">
    <property type="entry name" value="Glyco_hydro_39"/>
</dbReference>
<evidence type="ECO:0000313" key="6">
    <source>
        <dbReference type="EMBL" id="RKN36372.1"/>
    </source>
</evidence>
<dbReference type="InterPro" id="IPR051923">
    <property type="entry name" value="Glycosyl_Hydrolase_39"/>
</dbReference>
<proteinExistence type="inferred from homology"/>
<accession>A0A3A9YH97</accession>
<gene>
    <name evidence="6" type="ORF">D7044_01615</name>
</gene>
<evidence type="ECO:0000256" key="2">
    <source>
        <dbReference type="ARBA" id="ARBA00022801"/>
    </source>
</evidence>
<protein>
    <submittedName>
        <fullName evidence="6">Xylan 1,4-beta-xylosidase</fullName>
    </submittedName>
</protein>
<dbReference type="EMBL" id="RAZT01000001">
    <property type="protein sequence ID" value="RKN36372.1"/>
    <property type="molecule type" value="Genomic_DNA"/>
</dbReference>
<dbReference type="PANTHER" id="PTHR12631:SF10">
    <property type="entry name" value="BETA-XYLOSIDASE-LIKE PROTEIN-RELATED"/>
    <property type="match status" value="1"/>
</dbReference>
<dbReference type="InterPro" id="IPR049166">
    <property type="entry name" value="GH39_cat"/>
</dbReference>
<dbReference type="PRINTS" id="PR00745">
    <property type="entry name" value="GLHYDRLASE39"/>
</dbReference>
<dbReference type="Gene3D" id="3.20.20.80">
    <property type="entry name" value="Glycosidases"/>
    <property type="match status" value="1"/>
</dbReference>
<dbReference type="SUPFAM" id="SSF51445">
    <property type="entry name" value="(Trans)glycosidases"/>
    <property type="match status" value="1"/>
</dbReference>
<evidence type="ECO:0000256" key="1">
    <source>
        <dbReference type="ARBA" id="ARBA00008875"/>
    </source>
</evidence>
<dbReference type="Proteomes" id="UP000275865">
    <property type="component" value="Unassembled WGS sequence"/>
</dbReference>
<comment type="caution">
    <text evidence="6">The sequence shown here is derived from an EMBL/GenBank/DDBJ whole genome shotgun (WGS) entry which is preliminary data.</text>
</comment>
<dbReference type="PANTHER" id="PTHR12631">
    <property type="entry name" value="ALPHA-L-IDURONIDASE"/>
    <property type="match status" value="1"/>
</dbReference>
<organism evidence="6 7">
    <name type="scientific">Micromonospora musae</name>
    <dbReference type="NCBI Taxonomy" id="1894970"/>
    <lineage>
        <taxon>Bacteria</taxon>
        <taxon>Bacillati</taxon>
        <taxon>Actinomycetota</taxon>
        <taxon>Actinomycetes</taxon>
        <taxon>Micromonosporales</taxon>
        <taxon>Micromonosporaceae</taxon>
        <taxon>Micromonospora</taxon>
    </lineage>
</organism>
<evidence type="ECO:0000313" key="7">
    <source>
        <dbReference type="Proteomes" id="UP000275865"/>
    </source>
</evidence>
<dbReference type="RefSeq" id="WP_120687697.1">
    <property type="nucleotide sequence ID" value="NZ_RAZT01000001.1"/>
</dbReference>
<dbReference type="InterPro" id="IPR017853">
    <property type="entry name" value="GH"/>
</dbReference>
<comment type="similarity">
    <text evidence="1">Belongs to the glycosyl hydrolase 39 family.</text>
</comment>
<dbReference type="Pfam" id="PF01229">
    <property type="entry name" value="Glyco_hydro_39"/>
    <property type="match status" value="1"/>
</dbReference>
<evidence type="ECO:0000259" key="5">
    <source>
        <dbReference type="Pfam" id="PF01229"/>
    </source>
</evidence>
<dbReference type="Gene3D" id="2.60.40.1500">
    <property type="entry name" value="Glycosyl hydrolase domain, family 39"/>
    <property type="match status" value="1"/>
</dbReference>
<keyword evidence="3" id="KW-0326">Glycosidase</keyword>
<dbReference type="GO" id="GO:0005975">
    <property type="term" value="P:carbohydrate metabolic process"/>
    <property type="evidence" value="ECO:0007669"/>
    <property type="project" value="InterPro"/>
</dbReference>
<dbReference type="AlphaFoldDB" id="A0A3A9YH97"/>